<dbReference type="Gene3D" id="3.40.50.300">
    <property type="entry name" value="P-loop containing nucleotide triphosphate hydrolases"/>
    <property type="match status" value="2"/>
</dbReference>
<organism evidence="2 3">
    <name type="scientific">Legionella maioricensis</name>
    <dbReference type="NCBI Taxonomy" id="2896528"/>
    <lineage>
        <taxon>Bacteria</taxon>
        <taxon>Pseudomonadati</taxon>
        <taxon>Pseudomonadota</taxon>
        <taxon>Gammaproteobacteria</taxon>
        <taxon>Legionellales</taxon>
        <taxon>Legionellaceae</taxon>
        <taxon>Legionella</taxon>
    </lineage>
</organism>
<dbReference type="Proteomes" id="UP001139721">
    <property type="component" value="Unassembled WGS sequence"/>
</dbReference>
<dbReference type="RefSeq" id="WP_250422854.1">
    <property type="nucleotide sequence ID" value="NZ_JAJKBJ010000007.1"/>
</dbReference>
<evidence type="ECO:0000313" key="2">
    <source>
        <dbReference type="EMBL" id="MCL9683935.1"/>
    </source>
</evidence>
<name>A0A9X2CZR4_9GAMM</name>
<dbReference type="PROSITE" id="PS51196">
    <property type="entry name" value="SECA_MOTOR_DEAD"/>
    <property type="match status" value="1"/>
</dbReference>
<evidence type="ECO:0000259" key="1">
    <source>
        <dbReference type="PROSITE" id="PS51196"/>
    </source>
</evidence>
<dbReference type="EMBL" id="JAJKBJ010000007">
    <property type="protein sequence ID" value="MCL9683935.1"/>
    <property type="molecule type" value="Genomic_DNA"/>
</dbReference>
<accession>A0A9X2CZR4</accession>
<dbReference type="InterPro" id="IPR027417">
    <property type="entry name" value="P-loop_NTPase"/>
</dbReference>
<protein>
    <recommendedName>
        <fullName evidence="1">SecA family profile domain-containing protein</fullName>
    </recommendedName>
</protein>
<gene>
    <name evidence="2" type="ORF">LOX96_07510</name>
</gene>
<proteinExistence type="predicted"/>
<feature type="domain" description="SecA family profile" evidence="1">
    <location>
        <begin position="342"/>
        <end position="969"/>
    </location>
</feature>
<reference evidence="2" key="1">
    <citation type="submission" date="2021-11" db="EMBL/GenBank/DDBJ databases">
        <title>Legionella maioricencis sp. nov., a new species isolated from hot water samples in Mallorca.</title>
        <authorList>
            <person name="Crespi S."/>
            <person name="Drasar V."/>
            <person name="Salva-Serra F."/>
            <person name="Jaen-Luchoro D."/>
            <person name="Pineiro-Iglesias B."/>
            <person name="Aliaga F."/>
            <person name="Fernandez-Juarez V."/>
            <person name="Coll G."/>
            <person name="Moore E.R.B."/>
            <person name="Bennasar-Figueras A."/>
        </authorList>
    </citation>
    <scope>NUCLEOTIDE SEQUENCE</scope>
    <source>
        <strain evidence="2">HCPI-6</strain>
    </source>
</reference>
<keyword evidence="3" id="KW-1185">Reference proteome</keyword>
<sequence>MKIILNELSFTRMKDFTDYLENTYEKDPLLSEAVHLKINYDATEPKSNRDLIHFLQMPKRRCIYKIDLIPEPLSTEQVNFNRLLRKVYLEMKSPKGSSAHEAMPIIRKAKKNWVEEKKAGPIGLQIQCRSQEQRGKEPVNELSAVGSEKILLKEIYKAVGQIEPELDKLLLQSLTDKTKLVIAMKKKEVPSLIYGLTLLLNLYRTNDKNELIRFHNFLGKLEITNEHTLKLWMKILISLGENSTSAHLGLLLDVQEKLETHSTLLNSIGGLFDNLPYPDLNQFVVELGKSKKELKSYIESFDKDPKAARAPQYNEHGRLTKTTQQILDEQFDISQLHRVVTKMKNLVEEGRLTHQLQYKLTQQVIYINAIGKDHPLTVDSKLYSNLTTVSRSELHKLSEVLITQVRNPVLSDHAKMKAKLNLLAVMREQYFRTTGQFLDTTQILSILMSLNYQQSNLLMEMDSEERQNATTAVLAAMQWVVADGGIVDVCMRNRDLVKENYLDNGVNHFFASLGISSAVIEADDPAGTYQVGGINYSTFVDLVFYRSRAKRESENLIAKKLGTPLSSNLIINGRDCSTIDERIVFDLVENTVESEPNPYAWIYPLINEFVNQKEFRNVDVLSGDVWDEEQDLANLKQFLNTHAPTESHRGQLDGLSDLKLNTWINLACRVQQLVGGEDYTIISTNTPTYVAAPRYQSSLSLQENYTFSKEAQYFLHAHLQKKYPSKHFVIESEKKVIDSVPAKDLFDVYKEQGRIVGLFGRLDRALDKQRNLLNIDVAYQVPSHYKKHERDRFDTPPSANNVEHLKKIKKIVAQARAGQPVILLATDTNHVKELFHELSEQFAKDGRDIQIGAFTGEESEEIRKNWAKNNAGQFNTITITTSLLIKDITFDTEHEEGFLGIQTSLDTSRKTGKFIDRLAGDGKPGQYVAIYEENGLIFSNSWPFQPETNRERILEEVDRIQRKKNQEIAVERYYTQTVSSMQMVVLKQFDEWQALLHLIYPQNAWKKLDQELFAQREDLISSLAEQWNKCLENSDPEHVYPNPYIRRDRNKKLQTSALDNALQEYEKAMEFIWITHRNVLKEKTEGRIKEESINALRCNYLEEVVLSEQLHLQKLALRQQKITTVLDRKKASRVVDSGLDVNGAMLAYSDVPKEEYRAGFSKNQLKLLVKDTIQEIERSSLSANAKSLFIQRLNRAENFLALEQVLKDYYAKNLPEKYRMQPILCELIRIYNYSGIPETVELQELKRTYIDNVAFEIVENLEQSLSWSFKENRGLFYWLERTAVKKAAQEILSAVDGVKKATDTPSRQLALKNLYKLLIQHQAQLEGLWIFSFGHQNTRTLINQTLKTLDNLTVIGSGSDQLNASFIQECQEEAHSDVMKKQFESALEKIERQNSSWLKNNPQWIAIKEQLQSIQSDNNTVYVMDDLYYFLSKMGKELNYSNSPVFKPVIELRGELRSIWNKFSQDHKDLISQTKHFEYKAVKLQESLEGLNGYEVKGVRIKPAHTGFNEYFDLIIEGTGSHPLLDSFLHYKPNISVLKQKRISLVSLQEQKNARISVLQELQKEQFPVLGSRENKPVDPTLFPESCRAQVRDILLLKDLAVSQLPDDLNGFSPKEQNLFFDRDLVRDWEPTQLTLEQIERLKDKQLKSEFIDLYNKINGINPEPSPSFFSRVVSFLVSPFLGMESSEDLRYQFDELKRRPQNQLTAILQRKIDEKLKALTSHLTALQMDVVGSETLAEQIEFLEEKIAEEDRKSSVIIKRFKNLDQLYDFEMELRNFKAAQSPVPMIQSSTEQTLEGEEEEDILAAEGMLSYW</sequence>
<evidence type="ECO:0000313" key="3">
    <source>
        <dbReference type="Proteomes" id="UP001139721"/>
    </source>
</evidence>
<comment type="caution">
    <text evidence="2">The sequence shown here is derived from an EMBL/GenBank/DDBJ whole genome shotgun (WGS) entry which is preliminary data.</text>
</comment>
<dbReference type="InterPro" id="IPR014018">
    <property type="entry name" value="SecA_motor_DEAD"/>
</dbReference>